<dbReference type="GO" id="GO:0008013">
    <property type="term" value="F:beta-catenin binding"/>
    <property type="evidence" value="ECO:0007669"/>
    <property type="project" value="InterPro"/>
</dbReference>
<comment type="similarity">
    <text evidence="1">Belongs to the CTNNBIP1 family.</text>
</comment>
<accession>A0AAX4P2Q5</accession>
<evidence type="ECO:0000256" key="2">
    <source>
        <dbReference type="SAM" id="Coils"/>
    </source>
</evidence>
<dbReference type="Proteomes" id="UP001472866">
    <property type="component" value="Chromosome 03"/>
</dbReference>
<evidence type="ECO:0000259" key="3">
    <source>
        <dbReference type="Pfam" id="PF06384"/>
    </source>
</evidence>
<dbReference type="SUPFAM" id="SSF81730">
    <property type="entry name" value="beta-catenin-interacting protein ICAT"/>
    <property type="match status" value="1"/>
</dbReference>
<dbReference type="InterPro" id="IPR009428">
    <property type="entry name" value="ICAT_dom"/>
</dbReference>
<organism evidence="4 5">
    <name type="scientific">Chloropicon roscoffensis</name>
    <dbReference type="NCBI Taxonomy" id="1461544"/>
    <lineage>
        <taxon>Eukaryota</taxon>
        <taxon>Viridiplantae</taxon>
        <taxon>Chlorophyta</taxon>
        <taxon>Chloropicophyceae</taxon>
        <taxon>Chloropicales</taxon>
        <taxon>Chloropicaceae</taxon>
        <taxon>Chloropicon</taxon>
    </lineage>
</organism>
<dbReference type="InterPro" id="IPR040065">
    <property type="entry name" value="LZIC"/>
</dbReference>
<protein>
    <submittedName>
        <fullName evidence="4">ICAT domain-containing protein</fullName>
    </submittedName>
</protein>
<reference evidence="4 5" key="1">
    <citation type="submission" date="2024-03" db="EMBL/GenBank/DDBJ databases">
        <title>Complete genome sequence of the green alga Chloropicon roscoffensis RCC1871.</title>
        <authorList>
            <person name="Lemieux C."/>
            <person name="Pombert J.-F."/>
            <person name="Otis C."/>
            <person name="Turmel M."/>
        </authorList>
    </citation>
    <scope>NUCLEOTIDE SEQUENCE [LARGE SCALE GENOMIC DNA]</scope>
    <source>
        <strain evidence="4 5">RCC1871</strain>
    </source>
</reference>
<feature type="coiled-coil region" evidence="2">
    <location>
        <begin position="9"/>
        <end position="55"/>
    </location>
</feature>
<keyword evidence="5" id="KW-1185">Reference proteome</keyword>
<sequence length="172" mass="19580">MASADEKLLANVQDQMSRLLSQLKDLDELRDELDDEEYEETKADTLEQLKEFEKSLQTMASGKNTVVSDLGRMKLAIQAAISEAFKAPEVMKLFALNQPKQLRELMDQIKRDKVLGKHSLEKSDGEILECIMALKKLGEELTPEEAKFLQDNQTRAMSLFEEVDDDQEAKVD</sequence>
<evidence type="ECO:0000313" key="5">
    <source>
        <dbReference type="Proteomes" id="UP001472866"/>
    </source>
</evidence>
<evidence type="ECO:0000256" key="1">
    <source>
        <dbReference type="ARBA" id="ARBA00006505"/>
    </source>
</evidence>
<dbReference type="PANTHER" id="PTHR16505">
    <property type="entry name" value="PROTEIN LZIC"/>
    <property type="match status" value="1"/>
</dbReference>
<keyword evidence="2" id="KW-0175">Coiled coil</keyword>
<dbReference type="EMBL" id="CP151503">
    <property type="protein sequence ID" value="WZN60494.1"/>
    <property type="molecule type" value="Genomic_DNA"/>
</dbReference>
<evidence type="ECO:0000313" key="4">
    <source>
        <dbReference type="EMBL" id="WZN60494.1"/>
    </source>
</evidence>
<dbReference type="Pfam" id="PF06384">
    <property type="entry name" value="ICAT"/>
    <property type="match status" value="1"/>
</dbReference>
<gene>
    <name evidence="4" type="ORF">HKI87_03g20280</name>
</gene>
<dbReference type="InterPro" id="IPR036911">
    <property type="entry name" value="ICAT_sf"/>
</dbReference>
<name>A0AAX4P2Q5_9CHLO</name>
<dbReference type="PANTHER" id="PTHR16505:SF8">
    <property type="entry name" value="PROTEIN LZIC"/>
    <property type="match status" value="1"/>
</dbReference>
<dbReference type="Gene3D" id="1.10.10.490">
    <property type="entry name" value="Beta-catenin-interacting ICAT"/>
    <property type="match status" value="1"/>
</dbReference>
<proteinExistence type="inferred from homology"/>
<feature type="domain" description="Beta-catenin-interacting ICAT" evidence="3">
    <location>
        <begin position="109"/>
        <end position="170"/>
    </location>
</feature>
<dbReference type="AlphaFoldDB" id="A0AAX4P2Q5"/>